<dbReference type="Proteomes" id="UP000780801">
    <property type="component" value="Unassembled WGS sequence"/>
</dbReference>
<evidence type="ECO:0000313" key="2">
    <source>
        <dbReference type="Proteomes" id="UP000780801"/>
    </source>
</evidence>
<gene>
    <name evidence="1" type="ORF">BGW38_002958</name>
</gene>
<dbReference type="AlphaFoldDB" id="A0A9P6FSH8"/>
<protein>
    <submittedName>
        <fullName evidence="1">Uncharacterized protein</fullName>
    </submittedName>
</protein>
<reference evidence="1" key="1">
    <citation type="journal article" date="2020" name="Fungal Divers.">
        <title>Resolving the Mortierellaceae phylogeny through synthesis of multi-gene phylogenetics and phylogenomics.</title>
        <authorList>
            <person name="Vandepol N."/>
            <person name="Liber J."/>
            <person name="Desiro A."/>
            <person name="Na H."/>
            <person name="Kennedy M."/>
            <person name="Barry K."/>
            <person name="Grigoriev I.V."/>
            <person name="Miller A.N."/>
            <person name="O'Donnell K."/>
            <person name="Stajich J.E."/>
            <person name="Bonito G."/>
        </authorList>
    </citation>
    <scope>NUCLEOTIDE SEQUENCE</scope>
    <source>
        <strain evidence="1">KOD1015</strain>
    </source>
</reference>
<name>A0A9P6FSH8_9FUNG</name>
<accession>A0A9P6FSH8</accession>
<sequence length="767" mass="86529">MHAGYELTQPRHFFEDYGIYALTLLYASKYGFQGPGIAPLSSSGSRSSDWWLDKSFRARVDAAISTIETNYFHGRITDSLMRKHSDVSTIDFSGLQSFVKRNTYSALDGGLYRTIARDGRCRWVCRDHYFKTYDQTIVGALRTVVHGVGGTIDVTLGTVRVLFISSSEAEAFYDVLVKARSVLELSIKLDWKLSGNDIRELRRAVTVAKVSRVVLERGLSDADNGTGVAWSFDDIAGLMFNGSLRSFRLKGFTDFNTTPIKILRRLDPILRKLELDIQVDPSTQGLSKFTQAMEYLQSVLSRVRVYCSSMHMVYSFFKENLSRFQVLKRLTLETNDLMLECVISKGAIVSTTSSVGSFAKSSPRDQELFCKLPLQHVYIAYLDLSSIDGVYLTSILKRNRLWPATASLEPIRSPGSNRPDPRRWKVILRRGGKGENAADVISTRRFEDDLDEFTTEMTMGNSLEDKDDAHLMSFVKTFGNTIDRLATSRGLTDKFVASLESSLANTSRPKLVFFHIDTDPLSSSGMRALHQIISKSTHISLSVQCKGMHDLYRSSKAIDLISAYSSRIRHLALDGRDSKTWMERLELVVPERKSLPGLRSLCLSSPRADSLAHESIQWISDMLSCFSGKRSSGKMEIKAVTEFQLEGFQLAPVEWNRILSVLDFTTLEILSFQDTNFSKSQFDRVVVRMTEIQETITLDELYLGGTRFLPTFNPKEPPQTHHRSIETLQRDLETKRDILQECAPGARLKLTHDSSQFISIAVGNSME</sequence>
<keyword evidence="2" id="KW-1185">Reference proteome</keyword>
<dbReference type="EMBL" id="JAABOA010002083">
    <property type="protein sequence ID" value="KAF9580411.1"/>
    <property type="molecule type" value="Genomic_DNA"/>
</dbReference>
<organism evidence="1 2">
    <name type="scientific">Lunasporangiospora selenospora</name>
    <dbReference type="NCBI Taxonomy" id="979761"/>
    <lineage>
        <taxon>Eukaryota</taxon>
        <taxon>Fungi</taxon>
        <taxon>Fungi incertae sedis</taxon>
        <taxon>Mucoromycota</taxon>
        <taxon>Mortierellomycotina</taxon>
        <taxon>Mortierellomycetes</taxon>
        <taxon>Mortierellales</taxon>
        <taxon>Mortierellaceae</taxon>
        <taxon>Lunasporangiospora</taxon>
    </lineage>
</organism>
<evidence type="ECO:0000313" key="1">
    <source>
        <dbReference type="EMBL" id="KAF9580411.1"/>
    </source>
</evidence>
<comment type="caution">
    <text evidence="1">The sequence shown here is derived from an EMBL/GenBank/DDBJ whole genome shotgun (WGS) entry which is preliminary data.</text>
</comment>
<proteinExistence type="predicted"/>
<dbReference type="OrthoDB" id="2403641at2759"/>